<dbReference type="AlphaFoldDB" id="A0A4Y7SR66"/>
<evidence type="ECO:0000313" key="1">
    <source>
        <dbReference type="EMBL" id="TEB24353.1"/>
    </source>
</evidence>
<sequence length="80" mass="8867">MQTPPRGRHNLLPIESRQKRTWIGQLLFNRKSAAHICQYIVKAGNGATPNPTSAVCGISASDRCRLSAALLMGSIYLFRR</sequence>
<keyword evidence="2" id="KW-1185">Reference proteome</keyword>
<evidence type="ECO:0000313" key="2">
    <source>
        <dbReference type="Proteomes" id="UP000298030"/>
    </source>
</evidence>
<dbReference type="EMBL" id="QPFP01000068">
    <property type="protein sequence ID" value="TEB24353.1"/>
    <property type="molecule type" value="Genomic_DNA"/>
</dbReference>
<protein>
    <submittedName>
        <fullName evidence="1">Uncharacterized protein</fullName>
    </submittedName>
</protein>
<comment type="caution">
    <text evidence="1">The sequence shown here is derived from an EMBL/GenBank/DDBJ whole genome shotgun (WGS) entry which is preliminary data.</text>
</comment>
<gene>
    <name evidence="1" type="ORF">FA13DRAFT_1326705</name>
</gene>
<reference evidence="1 2" key="1">
    <citation type="journal article" date="2019" name="Nat. Ecol. Evol.">
        <title>Megaphylogeny resolves global patterns of mushroom evolution.</title>
        <authorList>
            <person name="Varga T."/>
            <person name="Krizsan K."/>
            <person name="Foldi C."/>
            <person name="Dima B."/>
            <person name="Sanchez-Garcia M."/>
            <person name="Sanchez-Ramirez S."/>
            <person name="Szollosi G.J."/>
            <person name="Szarkandi J.G."/>
            <person name="Papp V."/>
            <person name="Albert L."/>
            <person name="Andreopoulos W."/>
            <person name="Angelini C."/>
            <person name="Antonin V."/>
            <person name="Barry K.W."/>
            <person name="Bougher N.L."/>
            <person name="Buchanan P."/>
            <person name="Buyck B."/>
            <person name="Bense V."/>
            <person name="Catcheside P."/>
            <person name="Chovatia M."/>
            <person name="Cooper J."/>
            <person name="Damon W."/>
            <person name="Desjardin D."/>
            <person name="Finy P."/>
            <person name="Geml J."/>
            <person name="Haridas S."/>
            <person name="Hughes K."/>
            <person name="Justo A."/>
            <person name="Karasinski D."/>
            <person name="Kautmanova I."/>
            <person name="Kiss B."/>
            <person name="Kocsube S."/>
            <person name="Kotiranta H."/>
            <person name="LaButti K.M."/>
            <person name="Lechner B.E."/>
            <person name="Liimatainen K."/>
            <person name="Lipzen A."/>
            <person name="Lukacs Z."/>
            <person name="Mihaltcheva S."/>
            <person name="Morgado L.N."/>
            <person name="Niskanen T."/>
            <person name="Noordeloos M.E."/>
            <person name="Ohm R.A."/>
            <person name="Ortiz-Santana B."/>
            <person name="Ovrebo C."/>
            <person name="Racz N."/>
            <person name="Riley R."/>
            <person name="Savchenko A."/>
            <person name="Shiryaev A."/>
            <person name="Soop K."/>
            <person name="Spirin V."/>
            <person name="Szebenyi C."/>
            <person name="Tomsovsky M."/>
            <person name="Tulloss R.E."/>
            <person name="Uehling J."/>
            <person name="Grigoriev I.V."/>
            <person name="Vagvolgyi C."/>
            <person name="Papp T."/>
            <person name="Martin F.M."/>
            <person name="Miettinen O."/>
            <person name="Hibbett D.S."/>
            <person name="Nagy L.G."/>
        </authorList>
    </citation>
    <scope>NUCLEOTIDE SEQUENCE [LARGE SCALE GENOMIC DNA]</scope>
    <source>
        <strain evidence="1 2">FP101781</strain>
    </source>
</reference>
<name>A0A4Y7SR66_COPMI</name>
<proteinExistence type="predicted"/>
<organism evidence="1 2">
    <name type="scientific">Coprinellus micaceus</name>
    <name type="common">Glistening ink-cap mushroom</name>
    <name type="synonym">Coprinus micaceus</name>
    <dbReference type="NCBI Taxonomy" id="71717"/>
    <lineage>
        <taxon>Eukaryota</taxon>
        <taxon>Fungi</taxon>
        <taxon>Dikarya</taxon>
        <taxon>Basidiomycota</taxon>
        <taxon>Agaricomycotina</taxon>
        <taxon>Agaricomycetes</taxon>
        <taxon>Agaricomycetidae</taxon>
        <taxon>Agaricales</taxon>
        <taxon>Agaricineae</taxon>
        <taxon>Psathyrellaceae</taxon>
        <taxon>Coprinellus</taxon>
    </lineage>
</organism>
<dbReference type="Proteomes" id="UP000298030">
    <property type="component" value="Unassembled WGS sequence"/>
</dbReference>
<accession>A0A4Y7SR66</accession>